<dbReference type="PANTHER" id="PTHR10265:SF45">
    <property type="entry name" value="DACAPO"/>
    <property type="match status" value="1"/>
</dbReference>
<dbReference type="AlphaFoldDB" id="A0A6V7UPQ7"/>
<evidence type="ECO:0000259" key="7">
    <source>
        <dbReference type="Pfam" id="PF02234"/>
    </source>
</evidence>
<gene>
    <name evidence="8" type="ORF">MENT_LOCUS15727</name>
</gene>
<protein>
    <recommendedName>
        <fullName evidence="7">Cyclin-dependent kinase inhibitor domain-containing protein</fullName>
    </recommendedName>
</protein>
<evidence type="ECO:0000313" key="9">
    <source>
        <dbReference type="Proteomes" id="UP000580250"/>
    </source>
</evidence>
<name>A0A6V7UPQ7_MELEN</name>
<evidence type="ECO:0000256" key="5">
    <source>
        <dbReference type="ARBA" id="ARBA00023306"/>
    </source>
</evidence>
<evidence type="ECO:0000256" key="4">
    <source>
        <dbReference type="ARBA" id="ARBA00023242"/>
    </source>
</evidence>
<comment type="subcellular location">
    <subcellularLocation>
        <location evidence="1">Nucleus</location>
    </subcellularLocation>
</comment>
<proteinExistence type="inferred from homology"/>
<accession>A0A6V7UPQ7</accession>
<dbReference type="PANTHER" id="PTHR10265">
    <property type="entry name" value="CYCLIN-DEPENDENT KINASE INHIBITOR 1"/>
    <property type="match status" value="1"/>
</dbReference>
<dbReference type="EMBL" id="CAJEWN010000095">
    <property type="protein sequence ID" value="CAD2162979.1"/>
    <property type="molecule type" value="Genomic_DNA"/>
</dbReference>
<dbReference type="OrthoDB" id="6373236at2759"/>
<dbReference type="GO" id="GO:0051726">
    <property type="term" value="P:regulation of cell cycle"/>
    <property type="evidence" value="ECO:0007669"/>
    <property type="project" value="InterPro"/>
</dbReference>
<feature type="coiled-coil region" evidence="6">
    <location>
        <begin position="29"/>
        <end position="56"/>
    </location>
</feature>
<dbReference type="Pfam" id="PF02234">
    <property type="entry name" value="CDI"/>
    <property type="match status" value="1"/>
</dbReference>
<keyword evidence="6" id="KW-0175">Coiled coil</keyword>
<feature type="domain" description="Cyclin-dependent kinase inhibitor" evidence="7">
    <location>
        <begin position="73"/>
        <end position="114"/>
    </location>
</feature>
<evidence type="ECO:0000313" key="8">
    <source>
        <dbReference type="EMBL" id="CAD2162979.1"/>
    </source>
</evidence>
<dbReference type="InterPro" id="IPR003175">
    <property type="entry name" value="CDI_dom"/>
</dbReference>
<keyword evidence="3" id="KW-0649">Protein kinase inhibitor</keyword>
<dbReference type="GO" id="GO:0004861">
    <property type="term" value="F:cyclin-dependent protein serine/threonine kinase inhibitor activity"/>
    <property type="evidence" value="ECO:0007669"/>
    <property type="project" value="InterPro"/>
</dbReference>
<comment type="similarity">
    <text evidence="2">Belongs to the CDI family.</text>
</comment>
<comment type="caution">
    <text evidence="8">The sequence shown here is derived from an EMBL/GenBank/DDBJ whole genome shotgun (WGS) entry which is preliminary data.</text>
</comment>
<keyword evidence="5" id="KW-0131">Cell cycle</keyword>
<dbReference type="GO" id="GO:0005634">
    <property type="term" value="C:nucleus"/>
    <property type="evidence" value="ECO:0007669"/>
    <property type="project" value="UniProtKB-SubCell"/>
</dbReference>
<evidence type="ECO:0000256" key="1">
    <source>
        <dbReference type="ARBA" id="ARBA00004123"/>
    </source>
</evidence>
<sequence length="291" mass="33885">MQLKILSPSIYHQLVPNSTRPIWHQWHINNEDKNNKENLEENNENFNINKRSSTARRRLFFEEGGGGGEENKEINKQFVQNWLNELSEHYKQKWGFDFDECKPLEKSRFEFERVPADQVPGFYRTTKTFKYKNNEGKECFRGKNKTELNNNCCSQNNSGELTTTCLANSPIRSSLRKPPFHLNSVRTPTRCRLSLNISNNNNSCSSSEKQTKITDFVSVRKSFSPPDSLKFGKMGEENDKQNGKLLESPKKRRLNSKTEKGKKFVKIDLNEGIATRRSLRLRHLYAQNTTI</sequence>
<evidence type="ECO:0000256" key="3">
    <source>
        <dbReference type="ARBA" id="ARBA00023013"/>
    </source>
</evidence>
<dbReference type="InterPro" id="IPR044898">
    <property type="entry name" value="CDI_dom_sf"/>
</dbReference>
<keyword evidence="4" id="KW-0539">Nucleus</keyword>
<dbReference type="Proteomes" id="UP000580250">
    <property type="component" value="Unassembled WGS sequence"/>
</dbReference>
<evidence type="ECO:0000256" key="2">
    <source>
        <dbReference type="ARBA" id="ARBA00006726"/>
    </source>
</evidence>
<evidence type="ECO:0000256" key="6">
    <source>
        <dbReference type="SAM" id="Coils"/>
    </source>
</evidence>
<organism evidence="8 9">
    <name type="scientific">Meloidogyne enterolobii</name>
    <name type="common">Root-knot nematode worm</name>
    <name type="synonym">Meloidogyne mayaguensis</name>
    <dbReference type="NCBI Taxonomy" id="390850"/>
    <lineage>
        <taxon>Eukaryota</taxon>
        <taxon>Metazoa</taxon>
        <taxon>Ecdysozoa</taxon>
        <taxon>Nematoda</taxon>
        <taxon>Chromadorea</taxon>
        <taxon>Rhabditida</taxon>
        <taxon>Tylenchina</taxon>
        <taxon>Tylenchomorpha</taxon>
        <taxon>Tylenchoidea</taxon>
        <taxon>Meloidogynidae</taxon>
        <taxon>Meloidogyninae</taxon>
        <taxon>Meloidogyne</taxon>
    </lineage>
</organism>
<reference evidence="8 9" key="1">
    <citation type="submission" date="2020-08" db="EMBL/GenBank/DDBJ databases">
        <authorList>
            <person name="Koutsovoulos G."/>
            <person name="Danchin GJ E."/>
        </authorList>
    </citation>
    <scope>NUCLEOTIDE SEQUENCE [LARGE SCALE GENOMIC DNA]</scope>
</reference>
<dbReference type="Gene3D" id="4.10.365.10">
    <property type="entry name" value="p27"/>
    <property type="match status" value="1"/>
</dbReference>